<comment type="caution">
    <text evidence="2">The sequence shown here is derived from an EMBL/GenBank/DDBJ whole genome shotgun (WGS) entry which is preliminary data.</text>
</comment>
<dbReference type="Proteomes" id="UP001247805">
    <property type="component" value="Unassembled WGS sequence"/>
</dbReference>
<evidence type="ECO:0000313" key="3">
    <source>
        <dbReference type="Proteomes" id="UP001247805"/>
    </source>
</evidence>
<dbReference type="Pfam" id="PF03783">
    <property type="entry name" value="CsgG"/>
    <property type="match status" value="1"/>
</dbReference>
<keyword evidence="3" id="KW-1185">Reference proteome</keyword>
<dbReference type="RefSeq" id="WP_316025049.1">
    <property type="nucleotide sequence ID" value="NZ_JAWDIO010000002.1"/>
</dbReference>
<name>A0ABU3STN4_9ALTE</name>
<feature type="region of interest" description="Disordered" evidence="1">
    <location>
        <begin position="46"/>
        <end position="70"/>
    </location>
</feature>
<sequence length="316" mass="33368">MHQITSGMKAIQTAYPKFNKPLTKMLAVTLLSTLISGCMSTLPTMGSTDGNTVTGGAGGGNTTGENSSLEKCEQTLGTLTVFEDKSAPWWRDYRSRYPKLGSTLPVIRLMIQQSNCFVIVERGAAMASMNKERQLMQSGQLRSGSNIGGGQMVAADYTLSPSIQFSAEGTKGLKAMGGALLGSLGSIVGGGVKKNEASTNLLLIENRSGVQVSAAVGSAGNWDFDLFGGMLAGPLAGGAKGFSETPEGKIIVASFADSYNQMVNALRNYKAQTVKGGLGKGGYSQLAALTTRCRKQPLLQLLHRWLPRLPHQPLPM</sequence>
<evidence type="ECO:0000313" key="2">
    <source>
        <dbReference type="EMBL" id="MDU0353369.1"/>
    </source>
</evidence>
<gene>
    <name evidence="2" type="ORF">RS130_04975</name>
</gene>
<organism evidence="2 3">
    <name type="scientific">Paraglaciecola aquimarina</name>
    <dbReference type="NCBI Taxonomy" id="1235557"/>
    <lineage>
        <taxon>Bacteria</taxon>
        <taxon>Pseudomonadati</taxon>
        <taxon>Pseudomonadota</taxon>
        <taxon>Gammaproteobacteria</taxon>
        <taxon>Alteromonadales</taxon>
        <taxon>Alteromonadaceae</taxon>
        <taxon>Paraglaciecola</taxon>
    </lineage>
</organism>
<accession>A0ABU3STN4</accession>
<protein>
    <submittedName>
        <fullName evidence="2">CsgG/HfaB family protein</fullName>
    </submittedName>
</protein>
<feature type="compositionally biased region" description="Gly residues" evidence="1">
    <location>
        <begin position="53"/>
        <end position="62"/>
    </location>
</feature>
<dbReference type="EMBL" id="JAWDIO010000002">
    <property type="protein sequence ID" value="MDU0353369.1"/>
    <property type="molecule type" value="Genomic_DNA"/>
</dbReference>
<dbReference type="InterPro" id="IPR005534">
    <property type="entry name" value="Curli_assmbl/transp-comp_CsgG"/>
</dbReference>
<evidence type="ECO:0000256" key="1">
    <source>
        <dbReference type="SAM" id="MobiDB-lite"/>
    </source>
</evidence>
<proteinExistence type="predicted"/>
<reference evidence="2 3" key="1">
    <citation type="submission" date="2023-10" db="EMBL/GenBank/DDBJ databases">
        <title>Glaciecola aquimarina strain GGW-M5 nov., isolated from a coastal seawater.</title>
        <authorList>
            <person name="Bayburt H."/>
            <person name="Kim J.M."/>
            <person name="Choi B.J."/>
            <person name="Jeon C.O."/>
        </authorList>
    </citation>
    <scope>NUCLEOTIDE SEQUENCE [LARGE SCALE GENOMIC DNA]</scope>
    <source>
        <strain evidence="2 3">KCTC 32108</strain>
    </source>
</reference>